<evidence type="ECO:0000313" key="6">
    <source>
        <dbReference type="EMBL" id="OTP75352.1"/>
    </source>
</evidence>
<dbReference type="Proteomes" id="UP000195221">
    <property type="component" value="Unassembled WGS sequence"/>
</dbReference>
<comment type="caution">
    <text evidence="6">The sequence shown here is derived from an EMBL/GenBank/DDBJ whole genome shotgun (WGS) entry which is preliminary data.</text>
</comment>
<keyword evidence="2" id="KW-0805">Transcription regulation</keyword>
<keyword evidence="4" id="KW-0804">Transcription</keyword>
<dbReference type="CDD" id="cd08474">
    <property type="entry name" value="PBP2_CrgA_like_5"/>
    <property type="match status" value="1"/>
</dbReference>
<dbReference type="Gene3D" id="1.10.10.10">
    <property type="entry name" value="Winged helix-like DNA-binding domain superfamily/Winged helix DNA-binding domain"/>
    <property type="match status" value="1"/>
</dbReference>
<evidence type="ECO:0000256" key="3">
    <source>
        <dbReference type="ARBA" id="ARBA00023125"/>
    </source>
</evidence>
<organism evidence="6 7">
    <name type="scientific">Caballeronia sordidicola</name>
    <name type="common">Burkholderia sordidicola</name>
    <dbReference type="NCBI Taxonomy" id="196367"/>
    <lineage>
        <taxon>Bacteria</taxon>
        <taxon>Pseudomonadati</taxon>
        <taxon>Pseudomonadota</taxon>
        <taxon>Betaproteobacteria</taxon>
        <taxon>Burkholderiales</taxon>
        <taxon>Burkholderiaceae</taxon>
        <taxon>Caballeronia</taxon>
    </lineage>
</organism>
<evidence type="ECO:0000256" key="1">
    <source>
        <dbReference type="ARBA" id="ARBA00009437"/>
    </source>
</evidence>
<evidence type="ECO:0000313" key="7">
    <source>
        <dbReference type="Proteomes" id="UP000195221"/>
    </source>
</evidence>
<feature type="domain" description="HTH lysR-type" evidence="5">
    <location>
        <begin position="4"/>
        <end position="61"/>
    </location>
</feature>
<dbReference type="Pfam" id="PF00126">
    <property type="entry name" value="HTH_1"/>
    <property type="match status" value="1"/>
</dbReference>
<dbReference type="Gene3D" id="3.40.190.290">
    <property type="match status" value="1"/>
</dbReference>
<keyword evidence="3" id="KW-0238">DNA-binding</keyword>
<evidence type="ECO:0000259" key="5">
    <source>
        <dbReference type="PROSITE" id="PS50931"/>
    </source>
</evidence>
<dbReference type="InterPro" id="IPR000847">
    <property type="entry name" value="LysR_HTH_N"/>
</dbReference>
<dbReference type="EMBL" id="NBTZ01000052">
    <property type="protein sequence ID" value="OTP75352.1"/>
    <property type="molecule type" value="Genomic_DNA"/>
</dbReference>
<comment type="similarity">
    <text evidence="1">Belongs to the LysR transcriptional regulatory family.</text>
</comment>
<dbReference type="PROSITE" id="PS50931">
    <property type="entry name" value="HTH_LYSR"/>
    <property type="match status" value="1"/>
</dbReference>
<sequence length="296" mass="32456">MDDPDLSDLTAFMAVTQVRSFRAAARVRGVSASALSEAIRRLEARLGVRLLNRTTRSVTVTEAGQRLLERLGPALGEIAGALDAVNSFRDSPTGTLRLNVPTIVAMHVLPPIVTRFLAAHPGIRLEVVSNDTFIDVLAAGFDAGIRYDERLERDMIAVPIGPRTQHFVAAGSPAYFERHGLPGHPRDLLDHACIGHRFASGVLAAWNFVRGDEQVRFTPQGPLVATTLALEVAAATAGLGMIYTFDEFLRPQIDSGALVPVLHEWWEHFSGPFLYYPSRTHMPAPLRAFIDFVKEE</sequence>
<evidence type="ECO:0000256" key="4">
    <source>
        <dbReference type="ARBA" id="ARBA00023163"/>
    </source>
</evidence>
<dbReference type="RefSeq" id="WP_062171108.1">
    <property type="nucleotide sequence ID" value="NZ_MSRG01000008.1"/>
</dbReference>
<reference evidence="6 7" key="1">
    <citation type="submission" date="2017-03" db="EMBL/GenBank/DDBJ databases">
        <title>Genome analysis of strain PAMC 26577.</title>
        <authorList>
            <person name="Oh H.-M."/>
            <person name="Yang J.-A."/>
        </authorList>
    </citation>
    <scope>NUCLEOTIDE SEQUENCE [LARGE SCALE GENOMIC DNA]</scope>
    <source>
        <strain evidence="6 7">PAMC 26577</strain>
    </source>
</reference>
<gene>
    <name evidence="6" type="ORF">PAMC26577_13840</name>
</gene>
<dbReference type="InterPro" id="IPR036388">
    <property type="entry name" value="WH-like_DNA-bd_sf"/>
</dbReference>
<dbReference type="SUPFAM" id="SSF46785">
    <property type="entry name" value="Winged helix' DNA-binding domain"/>
    <property type="match status" value="1"/>
</dbReference>
<dbReference type="InterPro" id="IPR036390">
    <property type="entry name" value="WH_DNA-bd_sf"/>
</dbReference>
<dbReference type="InterPro" id="IPR058163">
    <property type="entry name" value="LysR-type_TF_proteobact-type"/>
</dbReference>
<dbReference type="GO" id="GO:0003677">
    <property type="term" value="F:DNA binding"/>
    <property type="evidence" value="ECO:0007669"/>
    <property type="project" value="UniProtKB-KW"/>
</dbReference>
<dbReference type="FunFam" id="1.10.10.10:FF:000001">
    <property type="entry name" value="LysR family transcriptional regulator"/>
    <property type="match status" value="1"/>
</dbReference>
<dbReference type="GO" id="GO:0003700">
    <property type="term" value="F:DNA-binding transcription factor activity"/>
    <property type="evidence" value="ECO:0007669"/>
    <property type="project" value="InterPro"/>
</dbReference>
<dbReference type="Pfam" id="PF03466">
    <property type="entry name" value="LysR_substrate"/>
    <property type="match status" value="1"/>
</dbReference>
<protein>
    <submittedName>
        <fullName evidence="6">Transcriptional regulator</fullName>
    </submittedName>
</protein>
<dbReference type="SUPFAM" id="SSF53850">
    <property type="entry name" value="Periplasmic binding protein-like II"/>
    <property type="match status" value="1"/>
</dbReference>
<proteinExistence type="inferred from homology"/>
<evidence type="ECO:0000256" key="2">
    <source>
        <dbReference type="ARBA" id="ARBA00023015"/>
    </source>
</evidence>
<dbReference type="InterPro" id="IPR005119">
    <property type="entry name" value="LysR_subst-bd"/>
</dbReference>
<dbReference type="AlphaFoldDB" id="A0A242MVL4"/>
<dbReference type="PANTHER" id="PTHR30537:SF5">
    <property type="entry name" value="HTH-TYPE TRANSCRIPTIONAL ACTIVATOR TTDR-RELATED"/>
    <property type="match status" value="1"/>
</dbReference>
<dbReference type="PANTHER" id="PTHR30537">
    <property type="entry name" value="HTH-TYPE TRANSCRIPTIONAL REGULATOR"/>
    <property type="match status" value="1"/>
</dbReference>
<name>A0A242MVL4_CABSO</name>
<accession>A0A242MVL4</accession>